<name>A0A4Z2GI25_9TELE</name>
<organism evidence="1 2">
    <name type="scientific">Liparis tanakae</name>
    <name type="common">Tanaka's snailfish</name>
    <dbReference type="NCBI Taxonomy" id="230148"/>
    <lineage>
        <taxon>Eukaryota</taxon>
        <taxon>Metazoa</taxon>
        <taxon>Chordata</taxon>
        <taxon>Craniata</taxon>
        <taxon>Vertebrata</taxon>
        <taxon>Euteleostomi</taxon>
        <taxon>Actinopterygii</taxon>
        <taxon>Neopterygii</taxon>
        <taxon>Teleostei</taxon>
        <taxon>Neoteleostei</taxon>
        <taxon>Acanthomorphata</taxon>
        <taxon>Eupercaria</taxon>
        <taxon>Perciformes</taxon>
        <taxon>Cottioidei</taxon>
        <taxon>Cottales</taxon>
        <taxon>Liparidae</taxon>
        <taxon>Liparis</taxon>
    </lineage>
</organism>
<comment type="caution">
    <text evidence="1">The sequence shown here is derived from an EMBL/GenBank/DDBJ whole genome shotgun (WGS) entry which is preliminary data.</text>
</comment>
<evidence type="ECO:0000313" key="2">
    <source>
        <dbReference type="Proteomes" id="UP000314294"/>
    </source>
</evidence>
<keyword evidence="2" id="KW-1185">Reference proteome</keyword>
<sequence length="101" mass="11344">MMLELDVCVYKRTRLMEGLSRSSRVGRTSPRGEWNSFLCSSRSLPSWELLQLLRLSTGERPESWRDEGFWGGADNCKREEEAILTSTGACASGEVSTHEAT</sequence>
<dbReference type="Proteomes" id="UP000314294">
    <property type="component" value="Unassembled WGS sequence"/>
</dbReference>
<dbReference type="AlphaFoldDB" id="A0A4Z2GI25"/>
<accession>A0A4Z2GI25</accession>
<dbReference type="EMBL" id="SRLO01000529">
    <property type="protein sequence ID" value="TNN53029.1"/>
    <property type="molecule type" value="Genomic_DNA"/>
</dbReference>
<evidence type="ECO:0000313" key="1">
    <source>
        <dbReference type="EMBL" id="TNN53029.1"/>
    </source>
</evidence>
<proteinExistence type="predicted"/>
<protein>
    <submittedName>
        <fullName evidence="1">Uncharacterized protein</fullName>
    </submittedName>
</protein>
<gene>
    <name evidence="1" type="ORF">EYF80_036780</name>
</gene>
<reference evidence="1 2" key="1">
    <citation type="submission" date="2019-03" db="EMBL/GenBank/DDBJ databases">
        <title>First draft genome of Liparis tanakae, snailfish: a comprehensive survey of snailfish specific genes.</title>
        <authorList>
            <person name="Kim W."/>
            <person name="Song I."/>
            <person name="Jeong J.-H."/>
            <person name="Kim D."/>
            <person name="Kim S."/>
            <person name="Ryu S."/>
            <person name="Song J.Y."/>
            <person name="Lee S.K."/>
        </authorList>
    </citation>
    <scope>NUCLEOTIDE SEQUENCE [LARGE SCALE GENOMIC DNA]</scope>
    <source>
        <tissue evidence="1">Muscle</tissue>
    </source>
</reference>